<evidence type="ECO:0000256" key="8">
    <source>
        <dbReference type="SAM" id="Phobius"/>
    </source>
</evidence>
<organism evidence="10 11">
    <name type="scientific">Denitratimonas tolerans</name>
    <dbReference type="NCBI Taxonomy" id="1338420"/>
    <lineage>
        <taxon>Bacteria</taxon>
        <taxon>Pseudomonadati</taxon>
        <taxon>Pseudomonadota</taxon>
        <taxon>Gammaproteobacteria</taxon>
        <taxon>Lysobacterales</taxon>
        <taxon>Lysobacteraceae</taxon>
        <taxon>Denitratimonas</taxon>
    </lineage>
</organism>
<dbReference type="InterPro" id="IPR011990">
    <property type="entry name" value="TPR-like_helical_dom_sf"/>
</dbReference>
<dbReference type="EMBL" id="JBBDHC010000002">
    <property type="protein sequence ID" value="MEJ1248330.1"/>
    <property type="molecule type" value="Genomic_DNA"/>
</dbReference>
<feature type="domain" description="Protein kinase" evidence="9">
    <location>
        <begin position="88"/>
        <end position="351"/>
    </location>
</feature>
<dbReference type="RefSeq" id="WP_337334052.1">
    <property type="nucleotide sequence ID" value="NZ_JBBDHC010000002.1"/>
</dbReference>
<reference evidence="10 11" key="1">
    <citation type="journal article" date="2016" name="Antonie Van Leeuwenhoek">
        <title>Denitratimonas tolerans gen. nov., sp. nov., a denitrifying bacterium isolated from a bioreactor for tannery wastewater treatment.</title>
        <authorList>
            <person name="Han S.I."/>
            <person name="Kim J.O."/>
            <person name="Lee Y.R."/>
            <person name="Ekpeghere K.I."/>
            <person name="Koh S.C."/>
            <person name="Whang K.S."/>
        </authorList>
    </citation>
    <scope>NUCLEOTIDE SEQUENCE [LARGE SCALE GENOMIC DNA]</scope>
    <source>
        <strain evidence="10 11">KACC 17565</strain>
    </source>
</reference>
<evidence type="ECO:0000256" key="4">
    <source>
        <dbReference type="ARBA" id="ARBA00022840"/>
    </source>
</evidence>
<dbReference type="Proteomes" id="UP001364472">
    <property type="component" value="Unassembled WGS sequence"/>
</dbReference>
<keyword evidence="7" id="KW-0175">Coiled coil</keyword>
<dbReference type="Pfam" id="PF00069">
    <property type="entry name" value="Pkinase"/>
    <property type="match status" value="1"/>
</dbReference>
<dbReference type="Pfam" id="PF13424">
    <property type="entry name" value="TPR_12"/>
    <property type="match status" value="2"/>
</dbReference>
<keyword evidence="1" id="KW-0808">Transferase</keyword>
<feature type="transmembrane region" description="Helical" evidence="8">
    <location>
        <begin position="376"/>
        <end position="397"/>
    </location>
</feature>
<dbReference type="InterPro" id="IPR008271">
    <property type="entry name" value="Ser/Thr_kinase_AS"/>
</dbReference>
<dbReference type="SUPFAM" id="SSF56112">
    <property type="entry name" value="Protein kinase-like (PK-like)"/>
    <property type="match status" value="1"/>
</dbReference>
<dbReference type="InterPro" id="IPR017441">
    <property type="entry name" value="Protein_kinase_ATP_BS"/>
</dbReference>
<name>A0AAW9R080_9GAMM</name>
<dbReference type="InterPro" id="IPR019734">
    <property type="entry name" value="TPR_rpt"/>
</dbReference>
<evidence type="ECO:0000256" key="3">
    <source>
        <dbReference type="ARBA" id="ARBA00022777"/>
    </source>
</evidence>
<keyword evidence="11" id="KW-1185">Reference proteome</keyword>
<dbReference type="AlphaFoldDB" id="A0AAW9R080"/>
<dbReference type="GO" id="GO:0004674">
    <property type="term" value="F:protein serine/threonine kinase activity"/>
    <property type="evidence" value="ECO:0007669"/>
    <property type="project" value="TreeGrafter"/>
</dbReference>
<dbReference type="PANTHER" id="PTHR43289">
    <property type="entry name" value="MITOGEN-ACTIVATED PROTEIN KINASE KINASE KINASE 20-RELATED"/>
    <property type="match status" value="1"/>
</dbReference>
<dbReference type="PANTHER" id="PTHR43289:SF6">
    <property type="entry name" value="SERINE_THREONINE-PROTEIN KINASE NEKL-3"/>
    <property type="match status" value="1"/>
</dbReference>
<evidence type="ECO:0000256" key="6">
    <source>
        <dbReference type="PROSITE-ProRule" id="PRU10141"/>
    </source>
</evidence>
<dbReference type="Gene3D" id="3.30.200.20">
    <property type="entry name" value="Phosphorylase Kinase, domain 1"/>
    <property type="match status" value="1"/>
</dbReference>
<dbReference type="PROSITE" id="PS50011">
    <property type="entry name" value="PROTEIN_KINASE_DOM"/>
    <property type="match status" value="1"/>
</dbReference>
<evidence type="ECO:0000256" key="7">
    <source>
        <dbReference type="SAM" id="Coils"/>
    </source>
</evidence>
<evidence type="ECO:0000256" key="1">
    <source>
        <dbReference type="ARBA" id="ARBA00022679"/>
    </source>
</evidence>
<dbReference type="PROSITE" id="PS50005">
    <property type="entry name" value="TPR"/>
    <property type="match status" value="1"/>
</dbReference>
<dbReference type="PROSITE" id="PS00108">
    <property type="entry name" value="PROTEIN_KINASE_ST"/>
    <property type="match status" value="1"/>
</dbReference>
<dbReference type="Gene3D" id="1.10.510.10">
    <property type="entry name" value="Transferase(Phosphotransferase) domain 1"/>
    <property type="match status" value="1"/>
</dbReference>
<accession>A0AAW9R080</accession>
<keyword evidence="5" id="KW-0802">TPR repeat</keyword>
<dbReference type="SMART" id="SM00028">
    <property type="entry name" value="TPR"/>
    <property type="match status" value="5"/>
</dbReference>
<dbReference type="SMART" id="SM00220">
    <property type="entry name" value="S_TKc"/>
    <property type="match status" value="1"/>
</dbReference>
<evidence type="ECO:0000313" key="11">
    <source>
        <dbReference type="Proteomes" id="UP001364472"/>
    </source>
</evidence>
<keyword evidence="8" id="KW-1133">Transmembrane helix</keyword>
<dbReference type="Gene3D" id="1.25.40.10">
    <property type="entry name" value="Tetratricopeptide repeat domain"/>
    <property type="match status" value="3"/>
</dbReference>
<dbReference type="PROSITE" id="PS00107">
    <property type="entry name" value="PROTEIN_KINASE_ATP"/>
    <property type="match status" value="1"/>
</dbReference>
<dbReference type="SUPFAM" id="SSF48452">
    <property type="entry name" value="TPR-like"/>
    <property type="match status" value="3"/>
</dbReference>
<protein>
    <submittedName>
        <fullName evidence="10">Serine/threonine-protein kinase</fullName>
    </submittedName>
</protein>
<gene>
    <name evidence="10" type="ORF">WB794_01370</name>
</gene>
<keyword evidence="4 6" id="KW-0067">ATP-binding</keyword>
<dbReference type="GO" id="GO:0005524">
    <property type="term" value="F:ATP binding"/>
    <property type="evidence" value="ECO:0007669"/>
    <property type="project" value="UniProtKB-UniRule"/>
</dbReference>
<evidence type="ECO:0000313" key="10">
    <source>
        <dbReference type="EMBL" id="MEJ1248330.1"/>
    </source>
</evidence>
<dbReference type="CDD" id="cd14014">
    <property type="entry name" value="STKc_PknB_like"/>
    <property type="match status" value="1"/>
</dbReference>
<proteinExistence type="predicted"/>
<keyword evidence="3 10" id="KW-0418">Kinase</keyword>
<dbReference type="InterPro" id="IPR000719">
    <property type="entry name" value="Prot_kinase_dom"/>
</dbReference>
<dbReference type="Pfam" id="PF13374">
    <property type="entry name" value="TPR_10"/>
    <property type="match status" value="1"/>
</dbReference>
<dbReference type="InterPro" id="IPR011009">
    <property type="entry name" value="Kinase-like_dom_sf"/>
</dbReference>
<evidence type="ECO:0000256" key="5">
    <source>
        <dbReference type="PROSITE-ProRule" id="PRU00339"/>
    </source>
</evidence>
<keyword evidence="8" id="KW-0812">Transmembrane</keyword>
<comment type="caution">
    <text evidence="10">The sequence shown here is derived from an EMBL/GenBank/DDBJ whole genome shotgun (WGS) entry which is preliminary data.</text>
</comment>
<sequence>MSGTQSGNIDPAELERRFDELAGSDAATREIALRAMARTTPVMARRLAALLDAHLRHADEVEQLGASARSALGLFDTEALVGRELDGWHLTEVLGRGGMGVVFGAQRVREGVRQDAAIKLLSIPLFDAGAAERFRHEALALARLDHPGICRLRDFGRSPEGWPFLVLDRVDGAALHRYAEAKPLVQKLSLVARVADAVAAAHRQLVVHLDIKPENVLVTPAGDPVLLDFGIARVLGEDGEASATATVARWLTPDYAAPERLRGEASTVAADIHSLGASLYRIVTGRTPFDLAGLSVTDAVARIEKGPEPPSRVLGTLPRDLDAVIARAMHPDPARRYASAGDFAADLRAIIERRPVKARPDSLGYRLRTALRRHPVVLPAGVLAGVAILAMAAVLAWQAADLRQQRDRAEREAARASLASRYLIDSLEAINPKTRSETGIGLTALLDATEERLRLQGTGDPRLQVDLYLQVGRIRVSLGEDAAALALFDRALELAQGEDSGIEAVQQAAIQSERAGSLRAMGRLDEALEAATHAVALAGERGSARIFANRRMAQVLEYMGRYDEARELVQLSLPLLEPDNLTGRAGLYNDLAAIGLAELDFEAAERGARQAYELYRQAYSEPHLDTTEAAWRLAAGLLNQGRAAEAEQLLEEALAIRRTLYGEEHHLVGEVMTVLSGAQSVLGKAEPALANALRADEIYAATLVPDSPRHVMTLGAAGNLLRDAGRLDEARVRFARGLQVARKAYGDGPHLVTAFFVQALATVDALLEDFSSAHDLLHEALAMHEALDASDRTNAMYIRHSLASVLRSMDDVAAALPEAEAAWELAQALLPEDDAERALVRSELGHVLLLAGQHEAGREHLLTADQVIGGEDSPLPLVNRIGHARAMLLMHERSGGARGQADMQARISSLEADRPSAAVPPATP</sequence>
<feature type="coiled-coil region" evidence="7">
    <location>
        <begin position="392"/>
        <end position="419"/>
    </location>
</feature>
<feature type="binding site" evidence="6">
    <location>
        <position position="119"/>
    </location>
    <ligand>
        <name>ATP</name>
        <dbReference type="ChEBI" id="CHEBI:30616"/>
    </ligand>
</feature>
<feature type="repeat" description="TPR" evidence="5">
    <location>
        <begin position="465"/>
        <end position="498"/>
    </location>
</feature>
<keyword evidence="8" id="KW-0472">Membrane</keyword>
<keyword evidence="2 6" id="KW-0547">Nucleotide-binding</keyword>
<evidence type="ECO:0000259" key="9">
    <source>
        <dbReference type="PROSITE" id="PS50011"/>
    </source>
</evidence>
<evidence type="ECO:0000256" key="2">
    <source>
        <dbReference type="ARBA" id="ARBA00022741"/>
    </source>
</evidence>